<evidence type="ECO:0000256" key="5">
    <source>
        <dbReference type="ARBA" id="ARBA00023136"/>
    </source>
</evidence>
<dbReference type="EMBL" id="FNTL01000004">
    <property type="protein sequence ID" value="SED27975.1"/>
    <property type="molecule type" value="Genomic_DNA"/>
</dbReference>
<keyword evidence="2" id="KW-1003">Cell membrane</keyword>
<feature type="transmembrane region" description="Helical" evidence="6">
    <location>
        <begin position="310"/>
        <end position="330"/>
    </location>
</feature>
<feature type="transmembrane region" description="Helical" evidence="6">
    <location>
        <begin position="342"/>
        <end position="364"/>
    </location>
</feature>
<dbReference type="OrthoDB" id="3454610at2"/>
<proteinExistence type="predicted"/>
<name>A0A1H4ZDP2_RHOJO</name>
<dbReference type="Gene3D" id="1.20.1250.20">
    <property type="entry name" value="MFS general substrate transporter like domains"/>
    <property type="match status" value="2"/>
</dbReference>
<organism evidence="8 9">
    <name type="scientific">Rhodococcus jostii</name>
    <dbReference type="NCBI Taxonomy" id="132919"/>
    <lineage>
        <taxon>Bacteria</taxon>
        <taxon>Bacillati</taxon>
        <taxon>Actinomycetota</taxon>
        <taxon>Actinomycetes</taxon>
        <taxon>Mycobacteriales</taxon>
        <taxon>Nocardiaceae</taxon>
        <taxon>Rhodococcus</taxon>
    </lineage>
</organism>
<gene>
    <name evidence="8" type="ORF">SAMN04490220_4050</name>
</gene>
<evidence type="ECO:0000256" key="4">
    <source>
        <dbReference type="ARBA" id="ARBA00022989"/>
    </source>
</evidence>
<evidence type="ECO:0000313" key="8">
    <source>
        <dbReference type="EMBL" id="SED27975.1"/>
    </source>
</evidence>
<feature type="transmembrane region" description="Helical" evidence="6">
    <location>
        <begin position="107"/>
        <end position="132"/>
    </location>
</feature>
<dbReference type="PROSITE" id="PS50850">
    <property type="entry name" value="MFS"/>
    <property type="match status" value="1"/>
</dbReference>
<protein>
    <submittedName>
        <fullName evidence="8">Predicted arabinose efflux permease, MFS family</fullName>
    </submittedName>
</protein>
<keyword evidence="3 6" id="KW-0812">Transmembrane</keyword>
<dbReference type="InterPro" id="IPR050189">
    <property type="entry name" value="MFS_Efflux_Transporters"/>
</dbReference>
<feature type="transmembrane region" description="Helical" evidence="6">
    <location>
        <begin position="256"/>
        <end position="274"/>
    </location>
</feature>
<evidence type="ECO:0000256" key="3">
    <source>
        <dbReference type="ARBA" id="ARBA00022692"/>
    </source>
</evidence>
<dbReference type="AlphaFoldDB" id="A0A1H4ZDP2"/>
<feature type="transmembrane region" description="Helical" evidence="6">
    <location>
        <begin position="52"/>
        <end position="75"/>
    </location>
</feature>
<dbReference type="GO" id="GO:0005886">
    <property type="term" value="C:plasma membrane"/>
    <property type="evidence" value="ECO:0007669"/>
    <property type="project" value="UniProtKB-SubCell"/>
</dbReference>
<dbReference type="Pfam" id="PF07690">
    <property type="entry name" value="MFS_1"/>
    <property type="match status" value="1"/>
</dbReference>
<dbReference type="Proteomes" id="UP000183407">
    <property type="component" value="Unassembled WGS sequence"/>
</dbReference>
<keyword evidence="4 6" id="KW-1133">Transmembrane helix</keyword>
<feature type="transmembrane region" description="Helical" evidence="6">
    <location>
        <begin position="139"/>
        <end position="164"/>
    </location>
</feature>
<feature type="transmembrane region" description="Helical" evidence="6">
    <location>
        <begin position="170"/>
        <end position="191"/>
    </location>
</feature>
<dbReference type="GO" id="GO:0022857">
    <property type="term" value="F:transmembrane transporter activity"/>
    <property type="evidence" value="ECO:0007669"/>
    <property type="project" value="InterPro"/>
</dbReference>
<feature type="transmembrane region" description="Helical" evidence="6">
    <location>
        <begin position="286"/>
        <end position="304"/>
    </location>
</feature>
<feature type="transmembrane region" description="Helical" evidence="6">
    <location>
        <begin position="219"/>
        <end position="236"/>
    </location>
</feature>
<feature type="domain" description="Major facilitator superfamily (MFS) profile" evidence="7">
    <location>
        <begin position="16"/>
        <end position="399"/>
    </location>
</feature>
<evidence type="ECO:0000256" key="6">
    <source>
        <dbReference type="SAM" id="Phobius"/>
    </source>
</evidence>
<feature type="transmembrane region" description="Helical" evidence="6">
    <location>
        <begin position="370"/>
        <end position="393"/>
    </location>
</feature>
<dbReference type="InterPro" id="IPR020846">
    <property type="entry name" value="MFS_dom"/>
</dbReference>
<evidence type="ECO:0000256" key="1">
    <source>
        <dbReference type="ARBA" id="ARBA00004651"/>
    </source>
</evidence>
<dbReference type="RefSeq" id="WP_143048900.1">
    <property type="nucleotide sequence ID" value="NZ_FNTL01000004.1"/>
</dbReference>
<evidence type="ECO:0000259" key="7">
    <source>
        <dbReference type="PROSITE" id="PS50850"/>
    </source>
</evidence>
<dbReference type="PANTHER" id="PTHR43124:SF3">
    <property type="entry name" value="CHLORAMPHENICOL EFFLUX PUMP RV0191"/>
    <property type="match status" value="1"/>
</dbReference>
<dbReference type="PANTHER" id="PTHR43124">
    <property type="entry name" value="PURINE EFFLUX PUMP PBUE"/>
    <property type="match status" value="1"/>
</dbReference>
<keyword evidence="5 6" id="KW-0472">Membrane</keyword>
<dbReference type="InterPro" id="IPR036259">
    <property type="entry name" value="MFS_trans_sf"/>
</dbReference>
<comment type="subcellular location">
    <subcellularLocation>
        <location evidence="1">Cell membrane</location>
        <topology evidence="1">Multi-pass membrane protein</topology>
    </subcellularLocation>
</comment>
<sequence>MSTIDGSDVYQARWRMLALLVLGYVSLTLNWFNIASAFTPISEDLGVSFEQLALLIALFVLGYGVAHVPGGIIAARLGMKRTLVLGMVLQGAGAALSGVAVGFLDLALYRVIAGVGASIFIAVAVAAVSVWFRGHEINLALGIACGAAFSTGVALGLYACIYLTDLAGWRGMLAICGIVNIVLAAAVALWFHTPRGVDGLHGGRISRAGLVRALVDKQLWIYGIAMLGVYGAYFTASQLFSEYAVAQRGFTPGQGGLLAAILALAGIPGSLVGGKVADLVRNYRTVIVVPLLLMGALIAAIPVAPDALLWFISFAIGFLFVFSYPAWLGVPADLSKIDPEQVGTAVGVMLTLAAVGGFVVPVVFGNIVPAHGFAAGWIAVGAISVLTALVGLLGMKRAAEPVEEDRKLTVS</sequence>
<feature type="transmembrane region" description="Helical" evidence="6">
    <location>
        <begin position="82"/>
        <end position="101"/>
    </location>
</feature>
<feature type="transmembrane region" description="Helical" evidence="6">
    <location>
        <begin position="12"/>
        <end position="32"/>
    </location>
</feature>
<dbReference type="InterPro" id="IPR011701">
    <property type="entry name" value="MFS"/>
</dbReference>
<evidence type="ECO:0000313" key="9">
    <source>
        <dbReference type="Proteomes" id="UP000183407"/>
    </source>
</evidence>
<reference evidence="9" key="1">
    <citation type="submission" date="2016-10" db="EMBL/GenBank/DDBJ databases">
        <authorList>
            <person name="Varghese N."/>
        </authorList>
    </citation>
    <scope>NUCLEOTIDE SEQUENCE [LARGE SCALE GENOMIC DNA]</scope>
    <source>
        <strain evidence="9">DSM 44719</strain>
    </source>
</reference>
<accession>A0A1H4ZDP2</accession>
<evidence type="ECO:0000256" key="2">
    <source>
        <dbReference type="ARBA" id="ARBA00022475"/>
    </source>
</evidence>
<dbReference type="SUPFAM" id="SSF103473">
    <property type="entry name" value="MFS general substrate transporter"/>
    <property type="match status" value="1"/>
</dbReference>